<dbReference type="Pfam" id="PF20662">
    <property type="entry name" value="COG4_C"/>
    <property type="match status" value="1"/>
</dbReference>
<evidence type="ECO:0000256" key="7">
    <source>
        <dbReference type="ARBA" id="ARBA00023136"/>
    </source>
</evidence>
<dbReference type="Pfam" id="PF20663">
    <property type="entry name" value="COG4_N"/>
    <property type="match status" value="1"/>
</dbReference>
<dbReference type="AlphaFoldDB" id="A0A1Y2DE05"/>
<evidence type="ECO:0000256" key="5">
    <source>
        <dbReference type="ARBA" id="ARBA00022927"/>
    </source>
</evidence>
<evidence type="ECO:0000256" key="4">
    <source>
        <dbReference type="ARBA" id="ARBA00022448"/>
    </source>
</evidence>
<dbReference type="GeneID" id="63781623"/>
<keyword evidence="6" id="KW-0333">Golgi apparatus</keyword>
<comment type="subcellular location">
    <subcellularLocation>
        <location evidence="1">Golgi apparatus membrane</location>
        <topology evidence="1">Peripheral membrane protein</topology>
    </subcellularLocation>
</comment>
<evidence type="ECO:0000256" key="8">
    <source>
        <dbReference type="ARBA" id="ARBA00031340"/>
    </source>
</evidence>
<dbReference type="InterPro" id="IPR048684">
    <property type="entry name" value="COG4_C"/>
</dbReference>
<evidence type="ECO:0000256" key="6">
    <source>
        <dbReference type="ARBA" id="ARBA00023034"/>
    </source>
</evidence>
<evidence type="ECO:0000313" key="12">
    <source>
        <dbReference type="Proteomes" id="UP000193689"/>
    </source>
</evidence>
<accession>A0A1Y2DE05</accession>
<evidence type="ECO:0000259" key="10">
    <source>
        <dbReference type="SMART" id="SM00762"/>
    </source>
</evidence>
<dbReference type="InterPro" id="IPR048682">
    <property type="entry name" value="COG4"/>
</dbReference>
<reference evidence="11 12" key="1">
    <citation type="submission" date="2016-07" db="EMBL/GenBank/DDBJ databases">
        <title>Pervasive Adenine N6-methylation of Active Genes in Fungi.</title>
        <authorList>
            <consortium name="DOE Joint Genome Institute"/>
            <person name="Mondo S.J."/>
            <person name="Dannebaum R.O."/>
            <person name="Kuo R.C."/>
            <person name="Labutti K."/>
            <person name="Haridas S."/>
            <person name="Kuo A."/>
            <person name="Salamov A."/>
            <person name="Ahrendt S.R."/>
            <person name="Lipzen A."/>
            <person name="Sullivan W."/>
            <person name="Andreopoulos W.B."/>
            <person name="Clum A."/>
            <person name="Lindquist E."/>
            <person name="Daum C."/>
            <person name="Ramamoorthy G.K."/>
            <person name="Gryganskyi A."/>
            <person name="Culley D."/>
            <person name="Magnuson J.K."/>
            <person name="James T.Y."/>
            <person name="O'Malley M.A."/>
            <person name="Stajich J.E."/>
            <person name="Spatafora J.W."/>
            <person name="Visel A."/>
            <person name="Grigoriev I.V."/>
        </authorList>
    </citation>
    <scope>NUCLEOTIDE SEQUENCE [LARGE SCALE GENOMIC DNA]</scope>
    <source>
        <strain evidence="11 12">CBS 129021</strain>
    </source>
</reference>
<proteinExistence type="inferred from homology"/>
<dbReference type="EMBL" id="MCFJ01000019">
    <property type="protein sequence ID" value="ORY57498.1"/>
    <property type="molecule type" value="Genomic_DNA"/>
</dbReference>
<dbReference type="GO" id="GO:0000139">
    <property type="term" value="C:Golgi membrane"/>
    <property type="evidence" value="ECO:0007669"/>
    <property type="project" value="UniProtKB-SubCell"/>
</dbReference>
<dbReference type="FunCoup" id="A0A1Y2DE05">
    <property type="interactions" value="800"/>
</dbReference>
<feature type="domain" description="COG4 transport protein middle alpha-helical bundle" evidence="10">
    <location>
        <begin position="189"/>
        <end position="531"/>
    </location>
</feature>
<dbReference type="InParanoid" id="A0A1Y2DE05"/>
<evidence type="ECO:0000256" key="2">
    <source>
        <dbReference type="ARBA" id="ARBA00009215"/>
    </source>
</evidence>
<keyword evidence="7" id="KW-0472">Membrane</keyword>
<evidence type="ECO:0000256" key="3">
    <source>
        <dbReference type="ARBA" id="ARBA00020975"/>
    </source>
</evidence>
<gene>
    <name evidence="11" type="ORF">BCR38DRAFT_527983</name>
</gene>
<dbReference type="OrthoDB" id="47059at2759"/>
<dbReference type="SMART" id="SM00762">
    <property type="entry name" value="Cog4"/>
    <property type="match status" value="1"/>
</dbReference>
<keyword evidence="12" id="KW-1185">Reference proteome</keyword>
<keyword evidence="5" id="KW-0653">Protein transport</keyword>
<comment type="caution">
    <text evidence="11">The sequence shown here is derived from an EMBL/GenBank/DDBJ whole genome shotgun (WGS) entry which is preliminary data.</text>
</comment>
<dbReference type="STRING" id="1141098.A0A1Y2DE05"/>
<evidence type="ECO:0000256" key="9">
    <source>
        <dbReference type="SAM" id="Coils"/>
    </source>
</evidence>
<feature type="coiled-coil region" evidence="9">
    <location>
        <begin position="102"/>
        <end position="129"/>
    </location>
</feature>
<keyword evidence="4" id="KW-0813">Transport</keyword>
<evidence type="ECO:0000256" key="1">
    <source>
        <dbReference type="ARBA" id="ARBA00004395"/>
    </source>
</evidence>
<name>A0A1Y2DE05_9PEZI</name>
<dbReference type="PANTHER" id="PTHR24016:SF0">
    <property type="entry name" value="CONSERVED OLIGOMERIC GOLGI COMPLEX SUBUNIT 4"/>
    <property type="match status" value="1"/>
</dbReference>
<protein>
    <recommendedName>
        <fullName evidence="3">Conserved oligomeric Golgi complex subunit 4</fullName>
    </recommendedName>
    <alternativeName>
        <fullName evidence="8">Component of oligomeric Golgi complex 4</fullName>
    </alternativeName>
</protein>
<dbReference type="GO" id="GO:0015031">
    <property type="term" value="P:protein transport"/>
    <property type="evidence" value="ECO:0007669"/>
    <property type="project" value="UniProtKB-KW"/>
</dbReference>
<comment type="similarity">
    <text evidence="2">Belongs to the COG4 family.</text>
</comment>
<dbReference type="InterPro" id="IPR013167">
    <property type="entry name" value="COG4_M"/>
</dbReference>
<keyword evidence="9" id="KW-0175">Coiled coil</keyword>
<dbReference type="Gene3D" id="1.20.58.1970">
    <property type="match status" value="1"/>
</dbReference>
<dbReference type="InterPro" id="IPR048680">
    <property type="entry name" value="COG4_N"/>
</dbReference>
<dbReference type="Pfam" id="PF08318">
    <property type="entry name" value="COG4_m"/>
    <property type="match status" value="1"/>
</dbReference>
<dbReference type="PANTHER" id="PTHR24016">
    <property type="entry name" value="CONSERVED OLIGOMERIC GOLGI COMPLEX SUBUNIT 4"/>
    <property type="match status" value="1"/>
</dbReference>
<dbReference type="Proteomes" id="UP000193689">
    <property type="component" value="Unassembled WGS sequence"/>
</dbReference>
<evidence type="ECO:0000313" key="11">
    <source>
        <dbReference type="EMBL" id="ORY57498.1"/>
    </source>
</evidence>
<sequence>MSANTLLNGDFSAHISSNQPSQLSASSLVHDAASLEDVRASLAALHTHESAITSRLNALISSQGDLSRELGRLDLLRANLGSQVIATRSISNGMLSSAAETAGRLSNRVKELDLEKDRVQQTLKVVEQVAELKACVHGVVGSMGAPQDWEAAAGYIARASKVPEAIIRGGFAAAVVPSVEVPDAPWVTLENAKESLCGLFLREFDKAAKEGDGAKITRFFKLFPLIGRGDVGLDVYGRYVCQGVAGTARQTLKVAPGGAGTKDGFFYANALTKLFEHIAQIVEGHGGLVERHYGEGQMVKVIERLQVEVDVQGGIILDSWSDERGVDRRLTDVKSYPFSFLVNSFVQSQKNMAGTPRMNSPALGGGTNVRNSEDEGVNMKEVDGLLSEIALMLGRWSLYSRFLAGKCKSPDTDDASLSVPEVVTNSNLHRKISAKLASPYNVMSTFFFRRSVEKAFQLDESPTGLTLNPNKPVDGNPPFIISAVDDVMYIVSAVIQKAISTSQRDVVGSVLSTVGRVLGSDFIGMVQRKMRDESYPRAIVQGGFPPEDKIISFIVLINSLDIANEYLARIISTSLGVPDQPNGASHPKPLANAFPFEHDVTFVTAALNTLNSSFSAKTNELLSDGRQVLFNNVVKLRLRPILAETFKDIDYTLTEDDLAERAELNDENEEEMLEHVQRRFEHSWNALIKPIERLMTTKVFGVLSDNTARYLSRVLEKKVWSYSGKANAYGAIRMERDFYGIISIVARGNYGIRELFARVTQTLMVANMEDEEWEELAAEGDDGMQWVLTEDERRRARNLVRE</sequence>
<dbReference type="RefSeq" id="XP_040710748.1">
    <property type="nucleotide sequence ID" value="XM_040865411.1"/>
</dbReference>
<organism evidence="11 12">
    <name type="scientific">Pseudomassariella vexata</name>
    <dbReference type="NCBI Taxonomy" id="1141098"/>
    <lineage>
        <taxon>Eukaryota</taxon>
        <taxon>Fungi</taxon>
        <taxon>Dikarya</taxon>
        <taxon>Ascomycota</taxon>
        <taxon>Pezizomycotina</taxon>
        <taxon>Sordariomycetes</taxon>
        <taxon>Xylariomycetidae</taxon>
        <taxon>Amphisphaeriales</taxon>
        <taxon>Pseudomassariaceae</taxon>
        <taxon>Pseudomassariella</taxon>
    </lineage>
</organism>